<comment type="subcellular location">
    <subcellularLocation>
        <location evidence="1">Membrane</location>
        <topology evidence="1">Multi-pass membrane protein</topology>
    </subcellularLocation>
</comment>
<dbReference type="Proteomes" id="UP000750711">
    <property type="component" value="Unassembled WGS sequence"/>
</dbReference>
<feature type="transmembrane region" description="Helical" evidence="7">
    <location>
        <begin position="473"/>
        <end position="492"/>
    </location>
</feature>
<evidence type="ECO:0000256" key="3">
    <source>
        <dbReference type="ARBA" id="ARBA00022448"/>
    </source>
</evidence>
<protein>
    <recommendedName>
        <fullName evidence="8">Major facilitator superfamily (MFS) profile domain-containing protein</fullName>
    </recommendedName>
</protein>
<feature type="transmembrane region" description="Helical" evidence="7">
    <location>
        <begin position="409"/>
        <end position="430"/>
    </location>
</feature>
<dbReference type="InterPro" id="IPR045263">
    <property type="entry name" value="GLUT"/>
</dbReference>
<evidence type="ECO:0000256" key="1">
    <source>
        <dbReference type="ARBA" id="ARBA00004141"/>
    </source>
</evidence>
<feature type="transmembrane region" description="Helical" evidence="7">
    <location>
        <begin position="213"/>
        <end position="236"/>
    </location>
</feature>
<name>A0A9P8IHF1_9PEZI</name>
<dbReference type="AlphaFoldDB" id="A0A9P8IHF1"/>
<feature type="transmembrane region" description="Helical" evidence="7">
    <location>
        <begin position="381"/>
        <end position="403"/>
    </location>
</feature>
<feature type="transmembrane region" description="Helical" evidence="7">
    <location>
        <begin position="351"/>
        <end position="369"/>
    </location>
</feature>
<dbReference type="GO" id="GO:0016020">
    <property type="term" value="C:membrane"/>
    <property type="evidence" value="ECO:0007669"/>
    <property type="project" value="UniProtKB-SubCell"/>
</dbReference>
<dbReference type="Pfam" id="PF00083">
    <property type="entry name" value="Sugar_tr"/>
    <property type="match status" value="1"/>
</dbReference>
<evidence type="ECO:0000259" key="8">
    <source>
        <dbReference type="PROSITE" id="PS50850"/>
    </source>
</evidence>
<gene>
    <name evidence="9" type="ORF">GP486_007515</name>
</gene>
<reference evidence="9" key="1">
    <citation type="submission" date="2021-03" db="EMBL/GenBank/DDBJ databases">
        <title>Comparative genomics and phylogenomic investigation of the class Geoglossomycetes provide insights into ecological specialization and systematics.</title>
        <authorList>
            <person name="Melie T."/>
            <person name="Pirro S."/>
            <person name="Miller A.N."/>
            <person name="Quandt A."/>
        </authorList>
    </citation>
    <scope>NUCLEOTIDE SEQUENCE</scope>
    <source>
        <strain evidence="9">CAQ_001_2017</strain>
    </source>
</reference>
<feature type="transmembrane region" description="Helical" evidence="7">
    <location>
        <begin position="157"/>
        <end position="174"/>
    </location>
</feature>
<evidence type="ECO:0000313" key="9">
    <source>
        <dbReference type="EMBL" id="KAH0551148.1"/>
    </source>
</evidence>
<feature type="transmembrane region" description="Helical" evidence="7">
    <location>
        <begin position="20"/>
        <end position="40"/>
    </location>
</feature>
<feature type="transmembrane region" description="Helical" evidence="7">
    <location>
        <begin position="442"/>
        <end position="461"/>
    </location>
</feature>
<dbReference type="GO" id="GO:0015149">
    <property type="term" value="F:hexose transmembrane transporter activity"/>
    <property type="evidence" value="ECO:0007669"/>
    <property type="project" value="TreeGrafter"/>
</dbReference>
<dbReference type="InterPro" id="IPR005828">
    <property type="entry name" value="MFS_sugar_transport-like"/>
</dbReference>
<keyword evidence="10" id="KW-1185">Reference proteome</keyword>
<dbReference type="PRINTS" id="PR00171">
    <property type="entry name" value="SUGRTRNSPORT"/>
</dbReference>
<dbReference type="EMBL" id="JAGHQM010002166">
    <property type="protein sequence ID" value="KAH0551148.1"/>
    <property type="molecule type" value="Genomic_DNA"/>
</dbReference>
<keyword evidence="6 7" id="KW-0472">Membrane</keyword>
<evidence type="ECO:0000256" key="5">
    <source>
        <dbReference type="ARBA" id="ARBA00022989"/>
    </source>
</evidence>
<dbReference type="PANTHER" id="PTHR23503:SF8">
    <property type="entry name" value="FACILITATED GLUCOSE TRANSPORTER PROTEIN 1"/>
    <property type="match status" value="1"/>
</dbReference>
<comment type="similarity">
    <text evidence="2">Belongs to the major facilitator superfamily. Sugar transporter (TC 2.A.1.1) family.</text>
</comment>
<dbReference type="InterPro" id="IPR005829">
    <property type="entry name" value="Sugar_transporter_CS"/>
</dbReference>
<dbReference type="PROSITE" id="PS00217">
    <property type="entry name" value="SUGAR_TRANSPORT_2"/>
    <property type="match status" value="1"/>
</dbReference>
<evidence type="ECO:0000256" key="2">
    <source>
        <dbReference type="ARBA" id="ARBA00010992"/>
    </source>
</evidence>
<sequence length="515" mass="54613">MPPPQGGAGDRSWTREVTAYLALLIAIATIGPLQFGYHLVCGRSLIHLFTMPQASLPTPKPDTLAELNAPQDVITCEKKFISSYADIPQCIPMNAGQFGLVSSIFTLGGLFGALCAGPVSSRYGRLMSMRLATIFFVVGPAFEALAPSIPIISLGRLISGVGAGAAVVVVPIYISEVAPPQGKGFFGAMTQVMTNFGIFTTQLLGLFLSRGQLWRVILAVAGVIGLLQALALTCVVESPKWMAANGNPTRARRNLQKIRGQGAAIDDEVDSWGIKGIPTEEEEGLLNHPESQPHPTRQTHIGILEAAINPHYRPAVIAVVGVMLAQQFCGINSIIMYSVSLLSELLPTTSALLSVGVSAVNLVATLACAPLADRWGRKPCLLLSIAGMGTSSLLLATGIIYSLAPLSAIATLTFVFSFAVGLGPVPFILASELVEQEAVGATQGWALAANWTATFVVAQFFPVLNVWMGQGKVYFLFAALAAGFFCFVVLGIPETSGKKSIDEVWGRRSTERRVD</sequence>
<evidence type="ECO:0000256" key="4">
    <source>
        <dbReference type="ARBA" id="ARBA00022692"/>
    </source>
</evidence>
<feature type="transmembrane region" description="Helical" evidence="7">
    <location>
        <begin position="315"/>
        <end position="339"/>
    </location>
</feature>
<dbReference type="InterPro" id="IPR003663">
    <property type="entry name" value="Sugar/inositol_transpt"/>
</dbReference>
<evidence type="ECO:0000256" key="7">
    <source>
        <dbReference type="SAM" id="Phobius"/>
    </source>
</evidence>
<dbReference type="PROSITE" id="PS50850">
    <property type="entry name" value="MFS"/>
    <property type="match status" value="1"/>
</dbReference>
<feature type="transmembrane region" description="Helical" evidence="7">
    <location>
        <begin position="131"/>
        <end position="151"/>
    </location>
</feature>
<keyword evidence="4 7" id="KW-0812">Transmembrane</keyword>
<accession>A0A9P8IHF1</accession>
<proteinExistence type="inferred from homology"/>
<dbReference type="InterPro" id="IPR036259">
    <property type="entry name" value="MFS_trans_sf"/>
</dbReference>
<evidence type="ECO:0000313" key="10">
    <source>
        <dbReference type="Proteomes" id="UP000750711"/>
    </source>
</evidence>
<feature type="domain" description="Major facilitator superfamily (MFS) profile" evidence="8">
    <location>
        <begin position="24"/>
        <end position="496"/>
    </location>
</feature>
<keyword evidence="5 7" id="KW-1133">Transmembrane helix</keyword>
<comment type="caution">
    <text evidence="9">The sequence shown here is derived from an EMBL/GenBank/DDBJ whole genome shotgun (WGS) entry which is preliminary data.</text>
</comment>
<dbReference type="PANTHER" id="PTHR23503">
    <property type="entry name" value="SOLUTE CARRIER FAMILY 2"/>
    <property type="match status" value="1"/>
</dbReference>
<dbReference type="SUPFAM" id="SSF103473">
    <property type="entry name" value="MFS general substrate transporter"/>
    <property type="match status" value="1"/>
</dbReference>
<keyword evidence="3" id="KW-0813">Transport</keyword>
<evidence type="ECO:0000256" key="6">
    <source>
        <dbReference type="ARBA" id="ARBA00023136"/>
    </source>
</evidence>
<dbReference type="Gene3D" id="1.20.1250.20">
    <property type="entry name" value="MFS general substrate transporter like domains"/>
    <property type="match status" value="1"/>
</dbReference>
<organism evidence="9 10">
    <name type="scientific">Trichoglossum hirsutum</name>
    <dbReference type="NCBI Taxonomy" id="265104"/>
    <lineage>
        <taxon>Eukaryota</taxon>
        <taxon>Fungi</taxon>
        <taxon>Dikarya</taxon>
        <taxon>Ascomycota</taxon>
        <taxon>Pezizomycotina</taxon>
        <taxon>Geoglossomycetes</taxon>
        <taxon>Geoglossales</taxon>
        <taxon>Geoglossaceae</taxon>
        <taxon>Trichoglossum</taxon>
    </lineage>
</organism>
<dbReference type="InterPro" id="IPR020846">
    <property type="entry name" value="MFS_dom"/>
</dbReference>
<feature type="transmembrane region" description="Helical" evidence="7">
    <location>
        <begin position="98"/>
        <end position="119"/>
    </location>
</feature>